<dbReference type="OrthoDB" id="654178at2"/>
<keyword evidence="1" id="KW-0732">Signal</keyword>
<gene>
    <name evidence="2" type="ORF">F8C82_05145</name>
</gene>
<accession>A0A6L3ZIH0</accession>
<sequence length="218" mass="24084">MKRKIITSAILVLSVNMVSFSQEIGLFTGVQQISGELSEYDMVVNPMAAVSGIWEIDGVPHFRYGGEFRMASMSNAPDADGSWLSGYQSEGMDYSLMAIMRYYINTPINMKARRGSFLAFVQGGVGFHIMKYQTTVPNVRSFQNNVDEPLKLSDPMVSNGGALELGIGFQYYLSTKWSLSAYGGGQYTGNDYMDGVSGITDVKDYPFYAVIGASYRIY</sequence>
<protein>
    <recommendedName>
        <fullName evidence="4">Porin family protein</fullName>
    </recommendedName>
</protein>
<dbReference type="SUPFAM" id="SSF56925">
    <property type="entry name" value="OMPA-like"/>
    <property type="match status" value="1"/>
</dbReference>
<feature type="chain" id="PRO_5026752144" description="Porin family protein" evidence="1">
    <location>
        <begin position="22"/>
        <end position="218"/>
    </location>
</feature>
<dbReference type="Proteomes" id="UP000484164">
    <property type="component" value="Unassembled WGS sequence"/>
</dbReference>
<organism evidence="2 3">
    <name type="scientific">Phaeocystidibacter marisrubri</name>
    <dbReference type="NCBI Taxonomy" id="1577780"/>
    <lineage>
        <taxon>Bacteria</taxon>
        <taxon>Pseudomonadati</taxon>
        <taxon>Bacteroidota</taxon>
        <taxon>Flavobacteriia</taxon>
        <taxon>Flavobacteriales</taxon>
        <taxon>Phaeocystidibacteraceae</taxon>
        <taxon>Phaeocystidibacter</taxon>
    </lineage>
</organism>
<dbReference type="EMBL" id="WBVQ01000001">
    <property type="protein sequence ID" value="KAB2817792.1"/>
    <property type="molecule type" value="Genomic_DNA"/>
</dbReference>
<evidence type="ECO:0000313" key="3">
    <source>
        <dbReference type="Proteomes" id="UP000484164"/>
    </source>
</evidence>
<keyword evidence="3" id="KW-1185">Reference proteome</keyword>
<proteinExistence type="predicted"/>
<evidence type="ECO:0000313" key="2">
    <source>
        <dbReference type="EMBL" id="KAB2817792.1"/>
    </source>
</evidence>
<evidence type="ECO:0000256" key="1">
    <source>
        <dbReference type="SAM" id="SignalP"/>
    </source>
</evidence>
<dbReference type="InterPro" id="IPR011250">
    <property type="entry name" value="OMP/PagP_B-barrel"/>
</dbReference>
<feature type="signal peptide" evidence="1">
    <location>
        <begin position="1"/>
        <end position="21"/>
    </location>
</feature>
<evidence type="ECO:0008006" key="4">
    <source>
        <dbReference type="Google" id="ProtNLM"/>
    </source>
</evidence>
<reference evidence="2 3" key="1">
    <citation type="submission" date="2019-10" db="EMBL/GenBank/DDBJ databases">
        <title>Genome sequence of Phaeocystidibacter marisrubri JCM30614 (type strain).</title>
        <authorList>
            <person name="Bowman J.P."/>
        </authorList>
    </citation>
    <scope>NUCLEOTIDE SEQUENCE [LARGE SCALE GENOMIC DNA]</scope>
    <source>
        <strain evidence="2 3">JCM 30614</strain>
    </source>
</reference>
<dbReference type="AlphaFoldDB" id="A0A6L3ZIH0"/>
<comment type="caution">
    <text evidence="2">The sequence shown here is derived from an EMBL/GenBank/DDBJ whole genome shotgun (WGS) entry which is preliminary data.</text>
</comment>
<name>A0A6L3ZIH0_9FLAO</name>
<dbReference type="RefSeq" id="WP_151692480.1">
    <property type="nucleotide sequence ID" value="NZ_BMGX01000002.1"/>
</dbReference>